<sequence length="125" mass="14658">MMSKKMDIAIAFGLTIFKLILWAYKMLITSDIPVKMSFMDSLLITGLLLLTFIIYGFYITKTKFIKLNIILLALPLLLWFTCTQQSLTYHYHKYDTIVSIIGFTTILVSFLQLLYLKKKKIFIKR</sequence>
<gene>
    <name evidence="2" type="ORF">SAMN00017405_1113</name>
</gene>
<keyword evidence="1" id="KW-0472">Membrane</keyword>
<evidence type="ECO:0000313" key="3">
    <source>
        <dbReference type="Proteomes" id="UP000192731"/>
    </source>
</evidence>
<name>A0A1W1UYL2_DESTI</name>
<keyword evidence="1" id="KW-1133">Transmembrane helix</keyword>
<feature type="transmembrane region" description="Helical" evidence="1">
    <location>
        <begin position="7"/>
        <end position="24"/>
    </location>
</feature>
<evidence type="ECO:0000256" key="1">
    <source>
        <dbReference type="SAM" id="Phobius"/>
    </source>
</evidence>
<reference evidence="2 3" key="1">
    <citation type="submission" date="2017-04" db="EMBL/GenBank/DDBJ databases">
        <authorList>
            <person name="Afonso C.L."/>
            <person name="Miller P.J."/>
            <person name="Scott M.A."/>
            <person name="Spackman E."/>
            <person name="Goraichik I."/>
            <person name="Dimitrov K.M."/>
            <person name="Suarez D.L."/>
            <person name="Swayne D.E."/>
        </authorList>
    </citation>
    <scope>NUCLEOTIDE SEQUENCE [LARGE SCALE GENOMIC DNA]</scope>
    <source>
        <strain evidence="2 3">DSM 11270</strain>
    </source>
</reference>
<organism evidence="2 3">
    <name type="scientific">Desulfonispora thiosulfatigenes DSM 11270</name>
    <dbReference type="NCBI Taxonomy" id="656914"/>
    <lineage>
        <taxon>Bacteria</taxon>
        <taxon>Bacillati</taxon>
        <taxon>Bacillota</taxon>
        <taxon>Clostridia</taxon>
        <taxon>Eubacteriales</taxon>
        <taxon>Peptococcaceae</taxon>
        <taxon>Desulfonispora</taxon>
    </lineage>
</organism>
<feature type="transmembrane region" description="Helical" evidence="1">
    <location>
        <begin position="36"/>
        <end position="58"/>
    </location>
</feature>
<keyword evidence="3" id="KW-1185">Reference proteome</keyword>
<dbReference type="AlphaFoldDB" id="A0A1W1UYL2"/>
<dbReference type="Proteomes" id="UP000192731">
    <property type="component" value="Unassembled WGS sequence"/>
</dbReference>
<evidence type="ECO:0000313" key="2">
    <source>
        <dbReference type="EMBL" id="SMB86080.1"/>
    </source>
</evidence>
<dbReference type="EMBL" id="FWWT01000013">
    <property type="protein sequence ID" value="SMB86080.1"/>
    <property type="molecule type" value="Genomic_DNA"/>
</dbReference>
<accession>A0A1W1UYL2</accession>
<protein>
    <submittedName>
        <fullName evidence="2">Uncharacterized protein</fullName>
    </submittedName>
</protein>
<dbReference type="STRING" id="656914.SAMN00017405_1113"/>
<feature type="transmembrane region" description="Helical" evidence="1">
    <location>
        <begin position="97"/>
        <end position="116"/>
    </location>
</feature>
<proteinExistence type="predicted"/>
<keyword evidence="1" id="KW-0812">Transmembrane</keyword>
<feature type="transmembrane region" description="Helical" evidence="1">
    <location>
        <begin position="70"/>
        <end position="91"/>
    </location>
</feature>